<dbReference type="RefSeq" id="WP_168721193.1">
    <property type="nucleotide sequence ID" value="NZ_JAAXPN010000001.1"/>
</dbReference>
<reference evidence="1 2" key="1">
    <citation type="submission" date="2020-04" db="EMBL/GenBank/DDBJ databases">
        <title>MicrobeNet Type strains.</title>
        <authorList>
            <person name="Nicholson A.C."/>
        </authorList>
    </citation>
    <scope>NUCLEOTIDE SEQUENCE [LARGE SCALE GENOMIC DNA]</scope>
    <source>
        <strain evidence="1 2">CCUG 61472</strain>
    </source>
</reference>
<evidence type="ECO:0000313" key="1">
    <source>
        <dbReference type="EMBL" id="NKZ23395.1"/>
    </source>
</evidence>
<accession>A0A7X6N3V4</accession>
<comment type="caution">
    <text evidence="1">The sequence shown here is derived from an EMBL/GenBank/DDBJ whole genome shotgun (WGS) entry which is preliminary data.</text>
</comment>
<protein>
    <submittedName>
        <fullName evidence="1">Uncharacterized protein</fullName>
    </submittedName>
</protein>
<evidence type="ECO:0000313" key="2">
    <source>
        <dbReference type="Proteomes" id="UP000549765"/>
    </source>
</evidence>
<proteinExistence type="predicted"/>
<dbReference type="Proteomes" id="UP000549765">
    <property type="component" value="Unassembled WGS sequence"/>
</dbReference>
<dbReference type="EMBL" id="JAAXPN010000001">
    <property type="protein sequence ID" value="NKZ23395.1"/>
    <property type="molecule type" value="Genomic_DNA"/>
</dbReference>
<dbReference type="AlphaFoldDB" id="A0A7X6N3V4"/>
<sequence>MDKKVINNFAVNVRRELIDSIKLKLELLGINETGISDKLPQSTTEMEFYGIANYQITGMDIARRKSLVAKLNARANDENWQETLNDFIEEVAYTWFNRIIAIRFMEVNDYLPSKTRVLSSETGRNEPDILFSALELEEYLGSYSEEEIALLKVALDTELPETLDKAYRLLFLKQVNALNDNLVFYISLLIRVSRNFSKEPTCFMILN</sequence>
<keyword evidence="2" id="KW-1185">Reference proteome</keyword>
<name>A0A7X6N3V4_9LACO</name>
<organism evidence="1 2">
    <name type="scientific">Periweissella fabalis</name>
    <dbReference type="NCBI Taxonomy" id="1070421"/>
    <lineage>
        <taxon>Bacteria</taxon>
        <taxon>Bacillati</taxon>
        <taxon>Bacillota</taxon>
        <taxon>Bacilli</taxon>
        <taxon>Lactobacillales</taxon>
        <taxon>Lactobacillaceae</taxon>
        <taxon>Periweissella</taxon>
    </lineage>
</organism>
<gene>
    <name evidence="1" type="ORF">HF964_01015</name>
</gene>